<gene>
    <name evidence="2" type="ORF">KIN20_007103</name>
</gene>
<dbReference type="AlphaFoldDB" id="A0AAD5MV41"/>
<comment type="caution">
    <text evidence="2">The sequence shown here is derived from an EMBL/GenBank/DDBJ whole genome shotgun (WGS) entry which is preliminary data.</text>
</comment>
<keyword evidence="3" id="KW-1185">Reference proteome</keyword>
<accession>A0AAD5MV41</accession>
<organism evidence="2 3">
    <name type="scientific">Parelaphostrongylus tenuis</name>
    <name type="common">Meningeal worm</name>
    <dbReference type="NCBI Taxonomy" id="148309"/>
    <lineage>
        <taxon>Eukaryota</taxon>
        <taxon>Metazoa</taxon>
        <taxon>Ecdysozoa</taxon>
        <taxon>Nematoda</taxon>
        <taxon>Chromadorea</taxon>
        <taxon>Rhabditida</taxon>
        <taxon>Rhabditina</taxon>
        <taxon>Rhabditomorpha</taxon>
        <taxon>Strongyloidea</taxon>
        <taxon>Metastrongylidae</taxon>
        <taxon>Parelaphostrongylus</taxon>
    </lineage>
</organism>
<proteinExistence type="predicted"/>
<protein>
    <submittedName>
        <fullName evidence="2">Uncharacterized protein</fullName>
    </submittedName>
</protein>
<evidence type="ECO:0000256" key="1">
    <source>
        <dbReference type="SAM" id="MobiDB-lite"/>
    </source>
</evidence>
<evidence type="ECO:0000313" key="2">
    <source>
        <dbReference type="EMBL" id="KAJ1351149.1"/>
    </source>
</evidence>
<feature type="compositionally biased region" description="Basic and acidic residues" evidence="1">
    <location>
        <begin position="31"/>
        <end position="48"/>
    </location>
</feature>
<sequence>MILEKNLRKSLVQEEDDDRATASTDQSADSDDVRERPRFSNIHTRDRYFASGPPP</sequence>
<dbReference type="Proteomes" id="UP001196413">
    <property type="component" value="Unassembled WGS sequence"/>
</dbReference>
<feature type="region of interest" description="Disordered" evidence="1">
    <location>
        <begin position="1"/>
        <end position="55"/>
    </location>
</feature>
<reference evidence="2" key="1">
    <citation type="submission" date="2021-06" db="EMBL/GenBank/DDBJ databases">
        <title>Parelaphostrongylus tenuis whole genome reference sequence.</title>
        <authorList>
            <person name="Garwood T.J."/>
            <person name="Larsen P.A."/>
            <person name="Fountain-Jones N.M."/>
            <person name="Garbe J.R."/>
            <person name="Macchietto M.G."/>
            <person name="Kania S.A."/>
            <person name="Gerhold R.W."/>
            <person name="Richards J.E."/>
            <person name="Wolf T.M."/>
        </authorList>
    </citation>
    <scope>NUCLEOTIDE SEQUENCE</scope>
    <source>
        <strain evidence="2">MNPRO001-30</strain>
        <tissue evidence="2">Meninges</tissue>
    </source>
</reference>
<evidence type="ECO:0000313" key="3">
    <source>
        <dbReference type="Proteomes" id="UP001196413"/>
    </source>
</evidence>
<dbReference type="EMBL" id="JAHQIW010001015">
    <property type="protein sequence ID" value="KAJ1351149.1"/>
    <property type="molecule type" value="Genomic_DNA"/>
</dbReference>
<name>A0AAD5MV41_PARTN</name>